<evidence type="ECO:0000313" key="2">
    <source>
        <dbReference type="EMBL" id="KPP80046.1"/>
    </source>
</evidence>
<evidence type="ECO:0000313" key="3">
    <source>
        <dbReference type="Proteomes" id="UP000034805"/>
    </source>
</evidence>
<dbReference type="EMBL" id="JARO02000071">
    <property type="protein sequence ID" value="KPP80046.1"/>
    <property type="molecule type" value="Genomic_DNA"/>
</dbReference>
<organism evidence="2 3">
    <name type="scientific">Scleropages formosus</name>
    <name type="common">Asian bonytongue</name>
    <name type="synonym">Osteoglossum formosum</name>
    <dbReference type="NCBI Taxonomy" id="113540"/>
    <lineage>
        <taxon>Eukaryota</taxon>
        <taxon>Metazoa</taxon>
        <taxon>Chordata</taxon>
        <taxon>Craniata</taxon>
        <taxon>Vertebrata</taxon>
        <taxon>Euteleostomi</taxon>
        <taxon>Actinopterygii</taxon>
        <taxon>Neopterygii</taxon>
        <taxon>Teleostei</taxon>
        <taxon>Osteoglossocephala</taxon>
        <taxon>Osteoglossomorpha</taxon>
        <taxon>Osteoglossiformes</taxon>
        <taxon>Osteoglossidae</taxon>
        <taxon>Scleropages</taxon>
    </lineage>
</organism>
<name>A0A0P7VE25_SCLFO</name>
<protein>
    <submittedName>
        <fullName evidence="2">Uncharacterized protein</fullName>
    </submittedName>
</protein>
<reference evidence="2 3" key="1">
    <citation type="submission" date="2015-08" db="EMBL/GenBank/DDBJ databases">
        <title>The genome of the Asian arowana (Scleropages formosus).</title>
        <authorList>
            <person name="Tan M.H."/>
            <person name="Gan H.M."/>
            <person name="Croft L.J."/>
            <person name="Austin C.M."/>
        </authorList>
    </citation>
    <scope>NUCLEOTIDE SEQUENCE [LARGE SCALE GENOMIC DNA]</scope>
    <source>
        <strain evidence="2">Aro1</strain>
    </source>
</reference>
<gene>
    <name evidence="2" type="ORF">Z043_100331</name>
</gene>
<dbReference type="Proteomes" id="UP000034805">
    <property type="component" value="Unassembled WGS sequence"/>
</dbReference>
<feature type="region of interest" description="Disordered" evidence="1">
    <location>
        <begin position="183"/>
        <end position="232"/>
    </location>
</feature>
<dbReference type="AlphaFoldDB" id="A0A0P7VE25"/>
<feature type="region of interest" description="Disordered" evidence="1">
    <location>
        <begin position="104"/>
        <end position="142"/>
    </location>
</feature>
<feature type="non-terminal residue" evidence="2">
    <location>
        <position position="278"/>
    </location>
</feature>
<proteinExistence type="predicted"/>
<evidence type="ECO:0000256" key="1">
    <source>
        <dbReference type="SAM" id="MobiDB-lite"/>
    </source>
</evidence>
<comment type="caution">
    <text evidence="2">The sequence shown here is derived from an EMBL/GenBank/DDBJ whole genome shotgun (WGS) entry which is preliminary data.</text>
</comment>
<accession>A0A0P7VE25</accession>
<sequence>MARNLISSNRNPRVLRIPRSFLFLVLWHPTFGNDFVKVAGAANLSSPLSAADTRLAMDGGEIQDNQLAGYGDPEPIPESLGTRPEGYNLDSMWKNWKISNNGITTGRENRDGKTQVRSRSSGVKGPGKFLVSGTGGRGDTDTWRITQPEFIIVTIFMAVPTSMTMRAFHQACHSTRIKAIWSHGKLEPNQATQDTRLEGGGGHTGRDISPPQGTPSRTQTPDPPQSGPRPKKPLLVTLADLWLTDGPGSPHCQADPLPCGSGSSSLCFLEDEQGKGWG</sequence>